<feature type="region of interest" description="Disordered" evidence="1">
    <location>
        <begin position="32"/>
        <end position="70"/>
    </location>
</feature>
<keyword evidence="3" id="KW-1185">Reference proteome</keyword>
<evidence type="ECO:0000313" key="3">
    <source>
        <dbReference type="Proteomes" id="UP000236621"/>
    </source>
</evidence>
<dbReference type="Proteomes" id="UP000236621">
    <property type="component" value="Unassembled WGS sequence"/>
</dbReference>
<dbReference type="STRING" id="45235.A0A2K3QCU8"/>
<sequence>VLCAAASTQDARHKTPDTEACRYEAGIISAKQQRVTRMSHPAGGCRRPDEAAPGRPQAPPPSAETPPSLSQACDIKALPRHASVSAAIISSAERRLPTTPRSAQCEQGRVASVASSRPALRSACVVSPMIRGCTADPFDGCTDLDRHYKQHHARSSQNSLLFYCDYSRCTRSSDPFHRLNRLRDHLRKVHKESIGNLPATMNEDQLGDGQASTKWWRCAPCLKRVDLDRHGHKCPDCKARQESKRKDTRQGD</sequence>
<comment type="caution">
    <text evidence="2">The sequence shown here is derived from an EMBL/GenBank/DDBJ whole genome shotgun (WGS) entry which is preliminary data.</text>
</comment>
<protein>
    <recommendedName>
        <fullName evidence="4">C2H2-type domain-containing protein</fullName>
    </recommendedName>
</protein>
<proteinExistence type="predicted"/>
<name>A0A2K3QCU8_9HYPO</name>
<gene>
    <name evidence="2" type="ORF">TCAP_04695</name>
</gene>
<accession>A0A2K3QCU8</accession>
<dbReference type="OrthoDB" id="2687452at2759"/>
<organism evidence="2 3">
    <name type="scientific">Tolypocladium capitatum</name>
    <dbReference type="NCBI Taxonomy" id="45235"/>
    <lineage>
        <taxon>Eukaryota</taxon>
        <taxon>Fungi</taxon>
        <taxon>Dikarya</taxon>
        <taxon>Ascomycota</taxon>
        <taxon>Pezizomycotina</taxon>
        <taxon>Sordariomycetes</taxon>
        <taxon>Hypocreomycetidae</taxon>
        <taxon>Hypocreales</taxon>
        <taxon>Ophiocordycipitaceae</taxon>
        <taxon>Tolypocladium</taxon>
    </lineage>
</organism>
<feature type="non-terminal residue" evidence="2">
    <location>
        <position position="1"/>
    </location>
</feature>
<evidence type="ECO:0008006" key="4">
    <source>
        <dbReference type="Google" id="ProtNLM"/>
    </source>
</evidence>
<reference evidence="2 3" key="1">
    <citation type="submission" date="2017-08" db="EMBL/GenBank/DDBJ databases">
        <title>Harnessing the power of phylogenomics to disentangle the directionality and signatures of interkingdom host jumping in the parasitic fungal genus Tolypocladium.</title>
        <authorList>
            <person name="Quandt C.A."/>
            <person name="Patterson W."/>
            <person name="Spatafora J.W."/>
        </authorList>
    </citation>
    <scope>NUCLEOTIDE SEQUENCE [LARGE SCALE GENOMIC DNA]</scope>
    <source>
        <strain evidence="2 3">CBS 113982</strain>
    </source>
</reference>
<evidence type="ECO:0000256" key="1">
    <source>
        <dbReference type="SAM" id="MobiDB-lite"/>
    </source>
</evidence>
<evidence type="ECO:0000313" key="2">
    <source>
        <dbReference type="EMBL" id="PNY25366.1"/>
    </source>
</evidence>
<dbReference type="AlphaFoldDB" id="A0A2K3QCU8"/>
<dbReference type="EMBL" id="NRSZ01000767">
    <property type="protein sequence ID" value="PNY25366.1"/>
    <property type="molecule type" value="Genomic_DNA"/>
</dbReference>